<protein>
    <submittedName>
        <fullName evidence="1">Uncharacterized protein</fullName>
    </submittedName>
</protein>
<organism evidence="1 2">
    <name type="scientific">Neolewinella agarilytica</name>
    <dbReference type="NCBI Taxonomy" id="478744"/>
    <lineage>
        <taxon>Bacteria</taxon>
        <taxon>Pseudomonadati</taxon>
        <taxon>Bacteroidota</taxon>
        <taxon>Saprospiria</taxon>
        <taxon>Saprospirales</taxon>
        <taxon>Lewinellaceae</taxon>
        <taxon>Neolewinella</taxon>
    </lineage>
</organism>
<name>A0A1H9I3L4_9BACT</name>
<accession>A0A1H9I3L4</accession>
<dbReference type="Proteomes" id="UP000199021">
    <property type="component" value="Unassembled WGS sequence"/>
</dbReference>
<evidence type="ECO:0000313" key="1">
    <source>
        <dbReference type="EMBL" id="SEQ69153.1"/>
    </source>
</evidence>
<dbReference type="AlphaFoldDB" id="A0A1H9I3L4"/>
<sequence>MWRNGFGKGWGDCWSFDFWRTVEDAFTGFSGTSTDVPVFGRGRRCNGNFGGKVLWRKWVIPAVLNQSLASLPAAPPTHARPN</sequence>
<keyword evidence="2" id="KW-1185">Reference proteome</keyword>
<gene>
    <name evidence="1" type="ORF">SAMN05444359_11425</name>
</gene>
<proteinExistence type="predicted"/>
<reference evidence="2" key="1">
    <citation type="submission" date="2016-10" db="EMBL/GenBank/DDBJ databases">
        <authorList>
            <person name="Varghese N."/>
            <person name="Submissions S."/>
        </authorList>
    </citation>
    <scope>NUCLEOTIDE SEQUENCE [LARGE SCALE GENOMIC DNA]</scope>
    <source>
        <strain evidence="2">DSM 24740</strain>
    </source>
</reference>
<dbReference type="InParanoid" id="A0A1H9I3L4"/>
<evidence type="ECO:0000313" key="2">
    <source>
        <dbReference type="Proteomes" id="UP000199021"/>
    </source>
</evidence>
<dbReference type="EMBL" id="FOFB01000014">
    <property type="protein sequence ID" value="SEQ69153.1"/>
    <property type="molecule type" value="Genomic_DNA"/>
</dbReference>